<proteinExistence type="predicted"/>
<accession>A0A815ZHY7</accession>
<comment type="caution">
    <text evidence="1">The sequence shown here is derived from an EMBL/GenBank/DDBJ whole genome shotgun (WGS) entry which is preliminary data.</text>
</comment>
<dbReference type="Proteomes" id="UP000681722">
    <property type="component" value="Unassembled WGS sequence"/>
</dbReference>
<name>A0A815ZHY7_9BILA</name>
<evidence type="ECO:0000313" key="2">
    <source>
        <dbReference type="EMBL" id="CAF4450814.1"/>
    </source>
</evidence>
<dbReference type="EMBL" id="CAJNOQ010031929">
    <property type="protein sequence ID" value="CAF1582695.1"/>
    <property type="molecule type" value="Genomic_DNA"/>
</dbReference>
<dbReference type="Proteomes" id="UP000663829">
    <property type="component" value="Unassembled WGS sequence"/>
</dbReference>
<sequence length="196" mass="22218">MKLTRRRVLQVDTMNTSLYLNPSSTFIDLPVIPLLTSTSPPPPFTQLQVSPVDILPVPFSGGTPRTYRKHETDLATTITFEQIIYELLPNGCFMPALLAWNCTGSHLDPGDVRWATHARQVYVFGVNGYASINDVPMQDDDERVYPDVDLSIRRHFELNTELVVVLDQNYFYVNLKRELLNPNGGLSESPVMFVFN</sequence>
<evidence type="ECO:0000313" key="3">
    <source>
        <dbReference type="Proteomes" id="UP000663829"/>
    </source>
</evidence>
<dbReference type="OrthoDB" id="10693774at2759"/>
<evidence type="ECO:0000313" key="1">
    <source>
        <dbReference type="EMBL" id="CAF1582695.1"/>
    </source>
</evidence>
<gene>
    <name evidence="1" type="ORF">GPM918_LOCUS41204</name>
    <name evidence="2" type="ORF">SRO942_LOCUS42228</name>
</gene>
<keyword evidence="3" id="KW-1185">Reference proteome</keyword>
<protein>
    <submittedName>
        <fullName evidence="1">Uncharacterized protein</fullName>
    </submittedName>
</protein>
<organism evidence="1 3">
    <name type="scientific">Didymodactylos carnosus</name>
    <dbReference type="NCBI Taxonomy" id="1234261"/>
    <lineage>
        <taxon>Eukaryota</taxon>
        <taxon>Metazoa</taxon>
        <taxon>Spiralia</taxon>
        <taxon>Gnathifera</taxon>
        <taxon>Rotifera</taxon>
        <taxon>Eurotatoria</taxon>
        <taxon>Bdelloidea</taxon>
        <taxon>Philodinida</taxon>
        <taxon>Philodinidae</taxon>
        <taxon>Didymodactylos</taxon>
    </lineage>
</organism>
<dbReference type="EMBL" id="CAJOBC010097917">
    <property type="protein sequence ID" value="CAF4450814.1"/>
    <property type="molecule type" value="Genomic_DNA"/>
</dbReference>
<dbReference type="AlphaFoldDB" id="A0A815ZHY7"/>
<reference evidence="1" key="1">
    <citation type="submission" date="2021-02" db="EMBL/GenBank/DDBJ databases">
        <authorList>
            <person name="Nowell W R."/>
        </authorList>
    </citation>
    <scope>NUCLEOTIDE SEQUENCE</scope>
</reference>